<organism evidence="3 4">
    <name type="scientific">Thermoleophilum album</name>
    <dbReference type="NCBI Taxonomy" id="29539"/>
    <lineage>
        <taxon>Bacteria</taxon>
        <taxon>Bacillati</taxon>
        <taxon>Actinomycetota</taxon>
        <taxon>Thermoleophilia</taxon>
        <taxon>Thermoleophilales</taxon>
        <taxon>Thermoleophilaceae</taxon>
        <taxon>Thermoleophilum</taxon>
    </lineage>
</organism>
<keyword evidence="2" id="KW-1133">Transmembrane helix</keyword>
<dbReference type="InterPro" id="IPR012902">
    <property type="entry name" value="N_methyl_site"/>
</dbReference>
<name>A0A1H6FUM9_THEAL</name>
<evidence type="ECO:0000256" key="1">
    <source>
        <dbReference type="SAM" id="MobiDB-lite"/>
    </source>
</evidence>
<sequence length="226" mass="24239">MSVREQRGFTLIELLVGVTVGLLVLGAGLAVLDRSWGASSEISDRAAGLAAARTAMAEATRVLRSQVCLGSNPPLIYADQNRVRFYVDLSDGTSRNQVQIRELAYDPTTRKLTESVWLPTGGTYPNLTYPASPTRSNLLLDNAYPVDASTPIFRYYAWDTTNGGASVLLPAPLSASDRARTIRIVVAFEARPSNRPSAAKRASDVQNEVFVRSADNTSSTGGPSCG</sequence>
<gene>
    <name evidence="3" type="ORF">SAMN02745716_1271</name>
</gene>
<evidence type="ECO:0000313" key="4">
    <source>
        <dbReference type="Proteomes" id="UP000222056"/>
    </source>
</evidence>
<dbReference type="Proteomes" id="UP000222056">
    <property type="component" value="Unassembled WGS sequence"/>
</dbReference>
<evidence type="ECO:0000256" key="2">
    <source>
        <dbReference type="SAM" id="Phobius"/>
    </source>
</evidence>
<proteinExistence type="predicted"/>
<dbReference type="NCBIfam" id="TIGR02532">
    <property type="entry name" value="IV_pilin_GFxxxE"/>
    <property type="match status" value="1"/>
</dbReference>
<feature type="region of interest" description="Disordered" evidence="1">
    <location>
        <begin position="195"/>
        <end position="226"/>
    </location>
</feature>
<keyword evidence="4" id="KW-1185">Reference proteome</keyword>
<dbReference type="Pfam" id="PF07963">
    <property type="entry name" value="N_methyl"/>
    <property type="match status" value="1"/>
</dbReference>
<keyword evidence="2" id="KW-0472">Membrane</keyword>
<dbReference type="RefSeq" id="WP_143038635.1">
    <property type="nucleotide sequence ID" value="NZ_FNWJ01000002.1"/>
</dbReference>
<reference evidence="4" key="1">
    <citation type="submission" date="2016-10" db="EMBL/GenBank/DDBJ databases">
        <authorList>
            <person name="Varghese N."/>
            <person name="Submissions S."/>
        </authorList>
    </citation>
    <scope>NUCLEOTIDE SEQUENCE [LARGE SCALE GENOMIC DNA]</scope>
    <source>
        <strain evidence="4">ATCC 35263</strain>
    </source>
</reference>
<accession>A0A1H6FUM9</accession>
<dbReference type="EMBL" id="FNWJ01000002">
    <property type="protein sequence ID" value="SEH13703.1"/>
    <property type="molecule type" value="Genomic_DNA"/>
</dbReference>
<keyword evidence="2" id="KW-0812">Transmembrane</keyword>
<dbReference type="AlphaFoldDB" id="A0A1H6FUM9"/>
<dbReference type="STRING" id="29539.SAMN02745716_1271"/>
<feature type="transmembrane region" description="Helical" evidence="2">
    <location>
        <begin position="12"/>
        <end position="32"/>
    </location>
</feature>
<feature type="compositionally biased region" description="Polar residues" evidence="1">
    <location>
        <begin position="214"/>
        <end position="226"/>
    </location>
</feature>
<evidence type="ECO:0000313" key="3">
    <source>
        <dbReference type="EMBL" id="SEH13703.1"/>
    </source>
</evidence>
<protein>
    <submittedName>
        <fullName evidence="3">Prepilin-type N-terminal cleavage/methylation domain-containing protein</fullName>
    </submittedName>
</protein>
<dbReference type="PROSITE" id="PS00409">
    <property type="entry name" value="PROKAR_NTER_METHYL"/>
    <property type="match status" value="1"/>
</dbReference>